<keyword evidence="3 6" id="KW-0812">Transmembrane</keyword>
<evidence type="ECO:0000256" key="6">
    <source>
        <dbReference type="SAM" id="Phobius"/>
    </source>
</evidence>
<comment type="caution">
    <text evidence="7">The sequence shown here is derived from an EMBL/GenBank/DDBJ whole genome shotgun (WGS) entry which is preliminary data.</text>
</comment>
<comment type="subcellular location">
    <subcellularLocation>
        <location evidence="1">Cell membrane</location>
        <topology evidence="1">Multi-pass membrane protein</topology>
    </subcellularLocation>
</comment>
<evidence type="ECO:0000256" key="4">
    <source>
        <dbReference type="ARBA" id="ARBA00022989"/>
    </source>
</evidence>
<dbReference type="RefSeq" id="WP_275474888.1">
    <property type="nucleotide sequence ID" value="NZ_CP162940.1"/>
</dbReference>
<evidence type="ECO:0000313" key="7">
    <source>
        <dbReference type="EMBL" id="MFB5190482.1"/>
    </source>
</evidence>
<keyword evidence="4 6" id="KW-1133">Transmembrane helix</keyword>
<feature type="transmembrane region" description="Helical" evidence="6">
    <location>
        <begin position="481"/>
        <end position="504"/>
    </location>
</feature>
<accession>A0ABV5AE67</accession>
<evidence type="ECO:0000256" key="5">
    <source>
        <dbReference type="ARBA" id="ARBA00023136"/>
    </source>
</evidence>
<evidence type="ECO:0000313" key="8">
    <source>
        <dbReference type="Proteomes" id="UP001579974"/>
    </source>
</evidence>
<evidence type="ECO:0000256" key="2">
    <source>
        <dbReference type="ARBA" id="ARBA00022475"/>
    </source>
</evidence>
<feature type="transmembrane region" description="Helical" evidence="6">
    <location>
        <begin position="413"/>
        <end position="436"/>
    </location>
</feature>
<dbReference type="PANTHER" id="PTHR30250">
    <property type="entry name" value="PST FAMILY PREDICTED COLANIC ACID TRANSPORTER"/>
    <property type="match status" value="1"/>
</dbReference>
<dbReference type="InterPro" id="IPR024923">
    <property type="entry name" value="PG_synth_SpoVB"/>
</dbReference>
<feature type="transmembrane region" description="Helical" evidence="6">
    <location>
        <begin position="233"/>
        <end position="251"/>
    </location>
</feature>
<sequence length="534" mass="57031">MVGSRNFVRGAMLLAGAAMLSKFLGSIYTIVLQNIIGDHGMGLFQMAYPIYATLLAVATAGFPVAISKLIAEEVADGNPAAAKQVLRVAAGLLSLGGVFAFLVLYLFAPEWAVIAGDPESVTAIRAISPALLVVPILSVLRGYFQGYQWMDPTAFSQVLEQLVRVATIIGLSVYFVDVGASQRVSAAGAAFGAVTGALAGFIAMLVYWRRRGRYIPEDLTRHKVDGRRVTKKLIYYAFPISIGALVVPLLHNVDVITVVNLLKRVGENQSLATTQFGLLSGRAFKLTMLPTTLAAGIGVAVMPAISEAFTLGHRELLANRVDMAVRLTVLLALPATAGLVLAAKPINVALFTDSDGTMAIQVLALSILFASIQTTTAALLQGAGWIYRPIVYMLVSCLVKLVANFIFVPRYGIAGAAFATVVSYVVAAVLNLVAVRRLFGEHLALGRWFYRPLVATTIMSGAVFALERQWEVFGGPATGRLWSAVATLTILGVGVVVYLFAILVSGSLSEDELMSIPHIGPLLARVSRRFFSMH</sequence>
<feature type="transmembrane region" description="Helical" evidence="6">
    <location>
        <begin position="288"/>
        <end position="311"/>
    </location>
</feature>
<evidence type="ECO:0000256" key="3">
    <source>
        <dbReference type="ARBA" id="ARBA00022692"/>
    </source>
</evidence>
<dbReference type="PIRSF" id="PIRSF038958">
    <property type="entry name" value="PG_synth_SpoVB"/>
    <property type="match status" value="1"/>
</dbReference>
<feature type="transmembrane region" description="Helical" evidence="6">
    <location>
        <begin position="12"/>
        <end position="36"/>
    </location>
</feature>
<gene>
    <name evidence="7" type="ORF">KKP3000_003947</name>
</gene>
<feature type="transmembrane region" description="Helical" evidence="6">
    <location>
        <begin position="448"/>
        <end position="466"/>
    </location>
</feature>
<keyword evidence="8" id="KW-1185">Reference proteome</keyword>
<dbReference type="EMBL" id="JBDXSU010000006">
    <property type="protein sequence ID" value="MFB5190482.1"/>
    <property type="molecule type" value="Genomic_DNA"/>
</dbReference>
<reference evidence="7 8" key="1">
    <citation type="journal article" date="2024" name="Int. J. Mol. Sci.">
        <title>Exploration of Alicyclobacillus spp. Genome in Search of Antibiotic Resistance.</title>
        <authorList>
            <person name="Bucka-Kolendo J."/>
            <person name="Kiousi D.E."/>
            <person name="Dekowska A."/>
            <person name="Mikolajczuk-Szczyrba A."/>
            <person name="Karadedos D.M."/>
            <person name="Michael P."/>
            <person name="Galanis A."/>
            <person name="Sokolowska B."/>
        </authorList>
    </citation>
    <scope>NUCLEOTIDE SEQUENCE [LARGE SCALE GENOMIC DNA]</scope>
    <source>
        <strain evidence="7 8">KKP 3000</strain>
    </source>
</reference>
<evidence type="ECO:0000256" key="1">
    <source>
        <dbReference type="ARBA" id="ARBA00004651"/>
    </source>
</evidence>
<dbReference type="Pfam" id="PF01943">
    <property type="entry name" value="Polysacc_synt"/>
    <property type="match status" value="1"/>
</dbReference>
<name>A0ABV5AE67_9BACL</name>
<feature type="transmembrane region" description="Helical" evidence="6">
    <location>
        <begin position="358"/>
        <end position="380"/>
    </location>
</feature>
<feature type="transmembrane region" description="Helical" evidence="6">
    <location>
        <begin position="186"/>
        <end position="208"/>
    </location>
</feature>
<dbReference type="Proteomes" id="UP001579974">
    <property type="component" value="Unassembled WGS sequence"/>
</dbReference>
<feature type="transmembrane region" description="Helical" evidence="6">
    <location>
        <begin position="120"/>
        <end position="140"/>
    </location>
</feature>
<organism evidence="7 8">
    <name type="scientific">Alicyclobacillus fastidiosus</name>
    <dbReference type="NCBI Taxonomy" id="392011"/>
    <lineage>
        <taxon>Bacteria</taxon>
        <taxon>Bacillati</taxon>
        <taxon>Bacillota</taxon>
        <taxon>Bacilli</taxon>
        <taxon>Bacillales</taxon>
        <taxon>Alicyclobacillaceae</taxon>
        <taxon>Alicyclobacillus</taxon>
    </lineage>
</organism>
<dbReference type="PANTHER" id="PTHR30250:SF21">
    <property type="entry name" value="LIPID II FLIPPASE MURJ"/>
    <property type="match status" value="1"/>
</dbReference>
<proteinExistence type="predicted"/>
<feature type="transmembrane region" description="Helical" evidence="6">
    <location>
        <begin position="389"/>
        <end position="407"/>
    </location>
</feature>
<feature type="transmembrane region" description="Helical" evidence="6">
    <location>
        <begin position="48"/>
        <end position="67"/>
    </location>
</feature>
<feature type="transmembrane region" description="Helical" evidence="6">
    <location>
        <begin position="161"/>
        <end position="180"/>
    </location>
</feature>
<keyword evidence="2" id="KW-1003">Cell membrane</keyword>
<feature type="transmembrane region" description="Helical" evidence="6">
    <location>
        <begin position="323"/>
        <end position="346"/>
    </location>
</feature>
<dbReference type="InterPro" id="IPR050833">
    <property type="entry name" value="Poly_Biosynth_Transport"/>
</dbReference>
<protein>
    <submittedName>
        <fullName evidence="7">Polysaccharide biosynthesis protein</fullName>
    </submittedName>
</protein>
<dbReference type="CDD" id="cd13124">
    <property type="entry name" value="MATE_SpoVB_like"/>
    <property type="match status" value="1"/>
</dbReference>
<keyword evidence="5 6" id="KW-0472">Membrane</keyword>
<dbReference type="InterPro" id="IPR002797">
    <property type="entry name" value="Polysacc_synth"/>
</dbReference>
<feature type="transmembrane region" description="Helical" evidence="6">
    <location>
        <begin position="88"/>
        <end position="108"/>
    </location>
</feature>